<gene>
    <name evidence="9" type="ORF">GSLYS_00002904001</name>
</gene>
<evidence type="ECO:0000256" key="5">
    <source>
        <dbReference type="ARBA" id="ARBA00023157"/>
    </source>
</evidence>
<feature type="signal peptide" evidence="7">
    <location>
        <begin position="1"/>
        <end position="20"/>
    </location>
</feature>
<keyword evidence="2" id="KW-0964">Secreted</keyword>
<dbReference type="Pfam" id="PF00090">
    <property type="entry name" value="TSP_1"/>
    <property type="match status" value="1"/>
</dbReference>
<evidence type="ECO:0000256" key="1">
    <source>
        <dbReference type="ARBA" id="ARBA00004613"/>
    </source>
</evidence>
<dbReference type="Gene3D" id="2.60.40.10">
    <property type="entry name" value="Immunoglobulins"/>
    <property type="match status" value="1"/>
</dbReference>
<dbReference type="InterPro" id="IPR000884">
    <property type="entry name" value="TSP1_rpt"/>
</dbReference>
<organism evidence="9 10">
    <name type="scientific">Lymnaea stagnalis</name>
    <name type="common">Great pond snail</name>
    <name type="synonym">Helix stagnalis</name>
    <dbReference type="NCBI Taxonomy" id="6523"/>
    <lineage>
        <taxon>Eukaryota</taxon>
        <taxon>Metazoa</taxon>
        <taxon>Spiralia</taxon>
        <taxon>Lophotrochozoa</taxon>
        <taxon>Mollusca</taxon>
        <taxon>Gastropoda</taxon>
        <taxon>Heterobranchia</taxon>
        <taxon>Euthyneura</taxon>
        <taxon>Panpulmonata</taxon>
        <taxon>Hygrophila</taxon>
        <taxon>Lymnaeoidea</taxon>
        <taxon>Lymnaeidae</taxon>
        <taxon>Lymnaea</taxon>
    </lineage>
</organism>
<feature type="disulfide bond" evidence="6">
    <location>
        <begin position="36"/>
        <end position="72"/>
    </location>
</feature>
<dbReference type="PANTHER" id="PTHR13723:SF313">
    <property type="entry name" value="PEPTIDASE M12B DOMAIN-CONTAINING PROTEIN"/>
    <property type="match status" value="1"/>
</dbReference>
<dbReference type="PANTHER" id="PTHR13723">
    <property type="entry name" value="ADAMTS A DISINTEGRIN AND METALLOPROTEASE WITH THROMBOSPONDIN MOTIFS PROTEASE"/>
    <property type="match status" value="1"/>
</dbReference>
<dbReference type="InterPro" id="IPR013098">
    <property type="entry name" value="Ig_I-set"/>
</dbReference>
<comment type="caution">
    <text evidence="9">The sequence shown here is derived from an EMBL/GenBank/DDBJ whole genome shotgun (WGS) entry which is preliminary data.</text>
</comment>
<dbReference type="GO" id="GO:0005576">
    <property type="term" value="C:extracellular region"/>
    <property type="evidence" value="ECO:0007669"/>
    <property type="project" value="UniProtKB-SubCell"/>
</dbReference>
<feature type="domain" description="Ig-like" evidence="8">
    <location>
        <begin position="645"/>
        <end position="744"/>
    </location>
</feature>
<comment type="subcellular location">
    <subcellularLocation>
        <location evidence="1">Secreted</location>
    </subcellularLocation>
</comment>
<name>A0AAV2H7H8_LYMST</name>
<dbReference type="InterPro" id="IPR036383">
    <property type="entry name" value="TSP1_rpt_sf"/>
</dbReference>
<evidence type="ECO:0000256" key="3">
    <source>
        <dbReference type="ARBA" id="ARBA00022729"/>
    </source>
</evidence>
<dbReference type="GO" id="GO:0030198">
    <property type="term" value="P:extracellular matrix organization"/>
    <property type="evidence" value="ECO:0007669"/>
    <property type="project" value="InterPro"/>
</dbReference>
<dbReference type="InterPro" id="IPR050439">
    <property type="entry name" value="ADAMTS_ADAMTS-like"/>
</dbReference>
<dbReference type="Pfam" id="PF19030">
    <property type="entry name" value="TSP1_ADAMTS"/>
    <property type="match status" value="10"/>
</dbReference>
<feature type="disulfide bond" evidence="6">
    <location>
        <begin position="47"/>
        <end position="57"/>
    </location>
</feature>
<protein>
    <recommendedName>
        <fullName evidence="8">Ig-like domain-containing protein</fullName>
    </recommendedName>
</protein>
<dbReference type="SUPFAM" id="SSF48726">
    <property type="entry name" value="Immunoglobulin"/>
    <property type="match status" value="1"/>
</dbReference>
<dbReference type="GO" id="GO:0006508">
    <property type="term" value="P:proteolysis"/>
    <property type="evidence" value="ECO:0007669"/>
    <property type="project" value="TreeGrafter"/>
</dbReference>
<dbReference type="GO" id="GO:0004222">
    <property type="term" value="F:metalloendopeptidase activity"/>
    <property type="evidence" value="ECO:0007669"/>
    <property type="project" value="TreeGrafter"/>
</dbReference>
<dbReference type="Pfam" id="PF19236">
    <property type="entry name" value="ADAMTS_CR_3"/>
    <property type="match status" value="1"/>
</dbReference>
<dbReference type="Pfam" id="PF07679">
    <property type="entry name" value="I-set"/>
    <property type="match status" value="1"/>
</dbReference>
<dbReference type="SMART" id="SM00209">
    <property type="entry name" value="TSP1"/>
    <property type="match status" value="11"/>
</dbReference>
<dbReference type="EMBL" id="CAXITT010000037">
    <property type="protein sequence ID" value="CAL1528734.1"/>
    <property type="molecule type" value="Genomic_DNA"/>
</dbReference>
<dbReference type="PROSITE" id="PS50835">
    <property type="entry name" value="IG_LIKE"/>
    <property type="match status" value="1"/>
</dbReference>
<sequence>MRRGVLPYICFLLVLVSTEGNHWSEWSSWSECSRTCDGGATYQERKCVRSPDSKDGCEGERFRYSTCNNDPCSPDSVDFRGQQCAAYNNATYGGKLYTWLPYTDRKNPCTLYCIPKGTRTVVRLAPKVLDGTRCKFNAHDMCISGKCWPVGCDHKLDSPLTQDLCGVCGGNNSCLNNGTKGRYHWIEIGLTPCSASCGVGVQTYQYRCRDRLTGNQVPESRCVKAPKPNEREKSCFRRQCPPVWKIFTYQACTVSCGGGTATRAVRCMDTLRDGRQQWLHDSFCPVPKPSTTRPCNPQLCPRWYAGEWSPCSVTCGWGEQIREVVCRHEGEMFCDSSSQPVTRRNCTTIFPCNDPDDPRNIAEHDEHAGRQELVFGFSQGKSDNSVIIKEDERDKYNMTSPKFVVSSWSACSATCGVAFRTRYVRCQVLLKYMRTMEDLPDAECSDQKPPVSEQCDLEPCYNDYKWVPRGLTPCSRSCLGGTQETHLECVHKSSGTIFPEENCAYTDKLPIERKVCNEIPCPQRWRIGDFGECSTTCGGGNMTREVNCIQQVDVALDRVLTLPDIMCERPVPPRSRECNTQLCPANWASGAWSQCSVTCGTGVELRPVVCQRVTHASEPVDVNEYHCPPTEKPASERLCNVSACPELKIKVKHMTFFQINLVEQVRLFVGAEAMVLPRTAIIIMCPVKGIGKKRVEWLKDDRPIIQNKRITVSRRGNLKILRSKPKMDTGKYTCLIDQKRASIQLIYPNFEQVIKQADLRTKYFDGFMNNEFKPNSSSATYVDPFDKKVRPLQLIMSDWSNCSSACGRGVRRRKITCEIITNNYFEGFPMKICKRAGMAIPKSTEVCNSKPCTKWAMNDWSPCLNHNCTKDGYSIKMRTVNCTNEIGSTIVSEKLCDASQRPVTVKECRNKLCRPTWKTSDWSECLAQCGESGYQTRMLTCVWEGNDLPAGRICESLVRPVLTRQCFNNCTHECVDASDYCTIVPVMKLCRISVTRSRYAQSGPDTINGAPGTPILIRVLFSNRDGPSVAPRCPYNNN</sequence>
<evidence type="ECO:0000313" key="9">
    <source>
        <dbReference type="EMBL" id="CAL1528734.1"/>
    </source>
</evidence>
<keyword evidence="4" id="KW-0677">Repeat</keyword>
<dbReference type="InterPro" id="IPR036179">
    <property type="entry name" value="Ig-like_dom_sf"/>
</dbReference>
<dbReference type="GO" id="GO:0031012">
    <property type="term" value="C:extracellular matrix"/>
    <property type="evidence" value="ECO:0007669"/>
    <property type="project" value="TreeGrafter"/>
</dbReference>
<dbReference type="InterPro" id="IPR013273">
    <property type="entry name" value="ADAMTS/ADAMTS-like"/>
</dbReference>
<feature type="chain" id="PRO_5043315209" description="Ig-like domain-containing protein" evidence="7">
    <location>
        <begin position="21"/>
        <end position="1038"/>
    </location>
</feature>
<evidence type="ECO:0000256" key="6">
    <source>
        <dbReference type="PIRSR" id="PIRSR613273-3"/>
    </source>
</evidence>
<dbReference type="InterPro" id="IPR007110">
    <property type="entry name" value="Ig-like_dom"/>
</dbReference>
<dbReference type="SUPFAM" id="SSF82895">
    <property type="entry name" value="TSP-1 type 1 repeat"/>
    <property type="match status" value="9"/>
</dbReference>
<dbReference type="Proteomes" id="UP001497497">
    <property type="component" value="Unassembled WGS sequence"/>
</dbReference>
<evidence type="ECO:0000256" key="7">
    <source>
        <dbReference type="SAM" id="SignalP"/>
    </source>
</evidence>
<dbReference type="FunFam" id="2.20.100.10:FF:000005">
    <property type="entry name" value="ADAM metallopeptidase with thrombospondin type 1 motif 9"/>
    <property type="match status" value="1"/>
</dbReference>
<dbReference type="AlphaFoldDB" id="A0AAV2H7H8"/>
<proteinExistence type="predicted"/>
<dbReference type="PROSITE" id="PS50092">
    <property type="entry name" value="TSP1"/>
    <property type="match status" value="8"/>
</dbReference>
<dbReference type="InterPro" id="IPR013783">
    <property type="entry name" value="Ig-like_fold"/>
</dbReference>
<keyword evidence="3 7" id="KW-0732">Signal</keyword>
<keyword evidence="5 6" id="KW-1015">Disulfide bond</keyword>
<keyword evidence="10" id="KW-1185">Reference proteome</keyword>
<evidence type="ECO:0000256" key="2">
    <source>
        <dbReference type="ARBA" id="ARBA00022525"/>
    </source>
</evidence>
<feature type="disulfide bond" evidence="6">
    <location>
        <begin position="32"/>
        <end position="67"/>
    </location>
</feature>
<evidence type="ECO:0000259" key="8">
    <source>
        <dbReference type="PROSITE" id="PS50835"/>
    </source>
</evidence>
<evidence type="ECO:0000313" key="10">
    <source>
        <dbReference type="Proteomes" id="UP001497497"/>
    </source>
</evidence>
<evidence type="ECO:0000256" key="4">
    <source>
        <dbReference type="ARBA" id="ARBA00022737"/>
    </source>
</evidence>
<dbReference type="Gene3D" id="2.20.100.10">
    <property type="entry name" value="Thrombospondin type-1 (TSP1) repeat"/>
    <property type="match status" value="9"/>
</dbReference>
<dbReference type="PRINTS" id="PR01857">
    <property type="entry name" value="ADAMTSFAMILY"/>
</dbReference>
<dbReference type="InterPro" id="IPR045371">
    <property type="entry name" value="ADAMTS_CR_3"/>
</dbReference>
<accession>A0AAV2H7H8</accession>
<reference evidence="9 10" key="1">
    <citation type="submission" date="2024-04" db="EMBL/GenBank/DDBJ databases">
        <authorList>
            <consortium name="Genoscope - CEA"/>
            <person name="William W."/>
        </authorList>
    </citation>
    <scope>NUCLEOTIDE SEQUENCE [LARGE SCALE GENOMIC DNA]</scope>
</reference>